<evidence type="ECO:0000259" key="9">
    <source>
        <dbReference type="Pfam" id="PF00725"/>
    </source>
</evidence>
<evidence type="ECO:0000256" key="2">
    <source>
        <dbReference type="ARBA" id="ARBA00004855"/>
    </source>
</evidence>
<dbReference type="SUPFAM" id="SSF51735">
    <property type="entry name" value="NAD(P)-binding Rossmann-fold domains"/>
    <property type="match status" value="1"/>
</dbReference>
<organism evidence="11 12">
    <name type="scientific">Lichenibacterium ramalinae</name>
    <dbReference type="NCBI Taxonomy" id="2316527"/>
    <lineage>
        <taxon>Bacteria</taxon>
        <taxon>Pseudomonadati</taxon>
        <taxon>Pseudomonadota</taxon>
        <taxon>Alphaproteobacteria</taxon>
        <taxon>Hyphomicrobiales</taxon>
        <taxon>Lichenihabitantaceae</taxon>
        <taxon>Lichenibacterium</taxon>
    </lineage>
</organism>
<dbReference type="Proteomes" id="UP000289411">
    <property type="component" value="Unassembled WGS sequence"/>
</dbReference>
<comment type="pathway">
    <text evidence="2 7">Amine and polyamine metabolism; carnitine metabolism.</text>
</comment>
<dbReference type="Gene3D" id="3.40.50.720">
    <property type="entry name" value="NAD(P)-binding Rossmann-like Domain"/>
    <property type="match status" value="1"/>
</dbReference>
<dbReference type="Gene3D" id="1.10.1040.10">
    <property type="entry name" value="N-(1-d-carboxylethyl)-l-norvaline Dehydrogenase, domain 2"/>
    <property type="match status" value="1"/>
</dbReference>
<dbReference type="EMBL" id="QYBC01000005">
    <property type="protein sequence ID" value="RYB05998.1"/>
    <property type="molecule type" value="Genomic_DNA"/>
</dbReference>
<feature type="domain" description="3-hydroxyacyl-CoA dehydrogenase C-terminal" evidence="9">
    <location>
        <begin position="191"/>
        <end position="259"/>
    </location>
</feature>
<reference evidence="11 12" key="2">
    <citation type="submission" date="2019-02" db="EMBL/GenBank/DDBJ databases">
        <title>'Lichenibacterium ramalinii' gen. nov. sp. nov., 'Lichenibacterium minor' gen. nov. sp. nov.</title>
        <authorList>
            <person name="Pankratov T."/>
        </authorList>
    </citation>
    <scope>NUCLEOTIDE SEQUENCE [LARGE SCALE GENOMIC DNA]</scope>
    <source>
        <strain evidence="11 12">RmlP001</strain>
    </source>
</reference>
<dbReference type="InterPro" id="IPR026578">
    <property type="entry name" value="L-carnitine_dehydrogenase"/>
</dbReference>
<dbReference type="EC" id="1.1.1.108" evidence="7"/>
<comment type="function">
    <text evidence="7">Catalyzes the NAD(+)-dependent oxidation of L-carnitine to 3-dehydrocarnitine.</text>
</comment>
<evidence type="ECO:0000256" key="5">
    <source>
        <dbReference type="ARBA" id="ARBA00023002"/>
    </source>
</evidence>
<dbReference type="InterPro" id="IPR006176">
    <property type="entry name" value="3-OHacyl-CoA_DH_NAD-bd"/>
</dbReference>
<comment type="subcellular location">
    <subcellularLocation>
        <location evidence="1 7">Cytoplasm</location>
    </subcellularLocation>
</comment>
<dbReference type="GO" id="GO:0009437">
    <property type="term" value="P:carnitine metabolic process"/>
    <property type="evidence" value="ECO:0007669"/>
    <property type="project" value="UniProtKB-UniRule"/>
</dbReference>
<dbReference type="PANTHER" id="PTHR48075:SF5">
    <property type="entry name" value="3-HYDROXYBUTYRYL-COA DEHYDROGENASE"/>
    <property type="match status" value="1"/>
</dbReference>
<keyword evidence="12" id="KW-1185">Reference proteome</keyword>
<dbReference type="SUPFAM" id="SSF48179">
    <property type="entry name" value="6-phosphogluconate dehydrogenase C-terminal domain-like"/>
    <property type="match status" value="1"/>
</dbReference>
<dbReference type="UniPathway" id="UPA00117"/>
<keyword evidence="4 7" id="KW-0963">Cytoplasm</keyword>
<dbReference type="InterPro" id="IPR006108">
    <property type="entry name" value="3HC_DH_C"/>
</dbReference>
<dbReference type="Pfam" id="PF13279">
    <property type="entry name" value="4HBT_2"/>
    <property type="match status" value="1"/>
</dbReference>
<dbReference type="GO" id="GO:0070403">
    <property type="term" value="F:NAD+ binding"/>
    <property type="evidence" value="ECO:0007669"/>
    <property type="project" value="InterPro"/>
</dbReference>
<dbReference type="Pfam" id="PF02737">
    <property type="entry name" value="3HCDH_N"/>
    <property type="match status" value="1"/>
</dbReference>
<sequence>MMADDTMGPRETVGLVGGGVIGAGWAARFLLNGHDCAVFDPDPDLARKLEAVLDHARRAQAKLMPGVAVPEGRLRIAATLAEAVADADFIVESLPEVEALKVRVLGEIDRAARPEAVVATSTSGLLPSRLAAGMAHPERLVVGHPFNPVYLLPLVEVCGGARTDPAALDRAAALYGRIGMRVLRVRKEVDGFVADRLLEALWREALWLVADGVATTEEIDDAIRYGAGLRWSFMGTFLIYRLAGGEAGMRHFLAQFGPALKLPWTRLVAPELTDALVDRVSEQSDAQAAGAAIRDLERRRDDCLVAVLSALRDQDYAAGAVVAAHERALAGRAASPDAPPSEAPPSEAPSPDAAPVSTWAGTVPPDWIDYNGHMTEHRYLQCFGDATDALLARIGVDAAYLAGKRSFYTVETHLAHRGEAHEGEALAVTTQVMAADGKRLHLFHRLCRAGDGTLLASAEQMLLHVDTAAGRSVVASGAVRDAMAALARDHAGLPRPEGAGRGIGRA</sequence>
<accession>A0A4Q2RH71</accession>
<reference evidence="11 12" key="1">
    <citation type="submission" date="2018-09" db="EMBL/GenBank/DDBJ databases">
        <authorList>
            <person name="Grouzdev D.S."/>
            <person name="Krutkina M.S."/>
        </authorList>
    </citation>
    <scope>NUCLEOTIDE SEQUENCE [LARGE SCALE GENOMIC DNA]</scope>
    <source>
        <strain evidence="11 12">RmlP001</strain>
    </source>
</reference>
<dbReference type="AlphaFoldDB" id="A0A4Q2RH71"/>
<dbReference type="HAMAP" id="MF_02129">
    <property type="entry name" value="L_carnitine_dehydrog"/>
    <property type="match status" value="1"/>
</dbReference>
<comment type="caution">
    <text evidence="11">The sequence shown here is derived from an EMBL/GenBank/DDBJ whole genome shotgun (WGS) entry which is preliminary data.</text>
</comment>
<dbReference type="OrthoDB" id="9803287at2"/>
<evidence type="ECO:0000256" key="8">
    <source>
        <dbReference type="SAM" id="MobiDB-lite"/>
    </source>
</evidence>
<comment type="similarity">
    <text evidence="7">Belongs to the 3-hydroxyacyl-CoA dehydrogenase family. L-carnitine dehydrogenase subfamily.</text>
</comment>
<comment type="catalytic activity">
    <reaction evidence="7">
        <text>carnitine + NAD(+) = 3-dehydrocarnitine + NADH + H(+)</text>
        <dbReference type="Rhea" id="RHEA:19265"/>
        <dbReference type="ChEBI" id="CHEBI:15378"/>
        <dbReference type="ChEBI" id="CHEBI:17126"/>
        <dbReference type="ChEBI" id="CHEBI:57540"/>
        <dbReference type="ChEBI" id="CHEBI:57885"/>
        <dbReference type="ChEBI" id="CHEBI:57945"/>
        <dbReference type="EC" id="1.1.1.108"/>
    </reaction>
</comment>
<feature type="domain" description="3-hydroxyacyl-CoA dehydrogenase NAD binding" evidence="10">
    <location>
        <begin position="12"/>
        <end position="187"/>
    </location>
</feature>
<feature type="region of interest" description="Disordered" evidence="8">
    <location>
        <begin position="331"/>
        <end position="358"/>
    </location>
</feature>
<dbReference type="InterPro" id="IPR008927">
    <property type="entry name" value="6-PGluconate_DH-like_C_sf"/>
</dbReference>
<comment type="subunit">
    <text evidence="3 7">Homodimer.</text>
</comment>
<evidence type="ECO:0000313" key="12">
    <source>
        <dbReference type="Proteomes" id="UP000289411"/>
    </source>
</evidence>
<dbReference type="NCBIfam" id="NF005716">
    <property type="entry name" value="PRK07531.1"/>
    <property type="match status" value="1"/>
</dbReference>
<name>A0A4Q2RH71_9HYPH</name>
<dbReference type="GO" id="GO:0047728">
    <property type="term" value="F:carnitine 3-dehydrogenase activity"/>
    <property type="evidence" value="ECO:0007669"/>
    <property type="project" value="UniProtKB-UniRule"/>
</dbReference>
<keyword evidence="6 7" id="KW-0520">NAD</keyword>
<keyword evidence="5 7" id="KW-0560">Oxidoreductase</keyword>
<proteinExistence type="inferred from homology"/>
<evidence type="ECO:0000313" key="11">
    <source>
        <dbReference type="EMBL" id="RYB05998.1"/>
    </source>
</evidence>
<dbReference type="SUPFAM" id="SSF54637">
    <property type="entry name" value="Thioesterase/thiol ester dehydrase-isomerase"/>
    <property type="match status" value="1"/>
</dbReference>
<dbReference type="PANTHER" id="PTHR48075">
    <property type="entry name" value="3-HYDROXYACYL-COA DEHYDROGENASE FAMILY PROTEIN"/>
    <property type="match status" value="1"/>
</dbReference>
<dbReference type="InterPro" id="IPR013328">
    <property type="entry name" value="6PGD_dom2"/>
</dbReference>
<evidence type="ECO:0000256" key="1">
    <source>
        <dbReference type="ARBA" id="ARBA00004496"/>
    </source>
</evidence>
<evidence type="ECO:0000259" key="10">
    <source>
        <dbReference type="Pfam" id="PF02737"/>
    </source>
</evidence>
<evidence type="ECO:0000256" key="6">
    <source>
        <dbReference type="ARBA" id="ARBA00023027"/>
    </source>
</evidence>
<dbReference type="RefSeq" id="WP_129218508.1">
    <property type="nucleotide sequence ID" value="NZ_QYBC01000005.1"/>
</dbReference>
<evidence type="ECO:0000256" key="7">
    <source>
        <dbReference type="HAMAP-Rule" id="MF_02129"/>
    </source>
</evidence>
<feature type="compositionally biased region" description="Pro residues" evidence="8">
    <location>
        <begin position="337"/>
        <end position="348"/>
    </location>
</feature>
<evidence type="ECO:0000256" key="3">
    <source>
        <dbReference type="ARBA" id="ARBA00011738"/>
    </source>
</evidence>
<dbReference type="CDD" id="cd00586">
    <property type="entry name" value="4HBT"/>
    <property type="match status" value="1"/>
</dbReference>
<dbReference type="InterPro" id="IPR029069">
    <property type="entry name" value="HotDog_dom_sf"/>
</dbReference>
<evidence type="ECO:0000256" key="4">
    <source>
        <dbReference type="ARBA" id="ARBA00022490"/>
    </source>
</evidence>
<dbReference type="Pfam" id="PF00725">
    <property type="entry name" value="3HCDH"/>
    <property type="match status" value="1"/>
</dbReference>
<gene>
    <name evidence="11" type="ORF">D3272_07330</name>
</gene>
<protein>
    <recommendedName>
        <fullName evidence="7">L-carnitine dehydrogenase</fullName>
        <shortName evidence="7">CDH</shortName>
        <shortName evidence="7">L-CDH</shortName>
        <ecNumber evidence="7">1.1.1.108</ecNumber>
    </recommendedName>
</protein>
<dbReference type="InterPro" id="IPR036291">
    <property type="entry name" value="NAD(P)-bd_dom_sf"/>
</dbReference>
<dbReference type="GO" id="GO:0005737">
    <property type="term" value="C:cytoplasm"/>
    <property type="evidence" value="ECO:0007669"/>
    <property type="project" value="UniProtKB-SubCell"/>
</dbReference>
<feature type="binding site" evidence="7">
    <location>
        <begin position="17"/>
        <end position="22"/>
    </location>
    <ligand>
        <name>NAD(+)</name>
        <dbReference type="ChEBI" id="CHEBI:57540"/>
    </ligand>
</feature>
<dbReference type="GO" id="GO:0006631">
    <property type="term" value="P:fatty acid metabolic process"/>
    <property type="evidence" value="ECO:0007669"/>
    <property type="project" value="InterPro"/>
</dbReference>
<dbReference type="Gene3D" id="3.10.129.10">
    <property type="entry name" value="Hotdog Thioesterase"/>
    <property type="match status" value="1"/>
</dbReference>